<evidence type="ECO:0000313" key="1">
    <source>
        <dbReference type="EMBL" id="WSC01698.1"/>
    </source>
</evidence>
<reference evidence="1" key="1">
    <citation type="submission" date="2022-10" db="EMBL/GenBank/DDBJ databases">
        <title>The complete genomes of actinobacterial strains from the NBC collection.</title>
        <authorList>
            <person name="Joergensen T.S."/>
            <person name="Alvarez Arevalo M."/>
            <person name="Sterndorff E.B."/>
            <person name="Faurdal D."/>
            <person name="Vuksanovic O."/>
            <person name="Mourched A.-S."/>
            <person name="Charusanti P."/>
            <person name="Shaw S."/>
            <person name="Blin K."/>
            <person name="Weber T."/>
        </authorList>
    </citation>
    <scope>NUCLEOTIDE SEQUENCE</scope>
    <source>
        <strain evidence="1">NBC 01771</strain>
    </source>
</reference>
<keyword evidence="1" id="KW-0378">Hydrolase</keyword>
<dbReference type="Proteomes" id="UP001348369">
    <property type="component" value="Chromosome"/>
</dbReference>
<name>A0ACD4ZTS5_9ACTN</name>
<keyword evidence="1" id="KW-0067">ATP-binding</keyword>
<protein>
    <submittedName>
        <fullName evidence="1">DEAD/DEAH box helicase family protein</fullName>
    </submittedName>
</protein>
<gene>
    <name evidence="1" type="ORF">OG835_34955</name>
</gene>
<proteinExistence type="predicted"/>
<keyword evidence="2" id="KW-1185">Reference proteome</keyword>
<sequence length="547" mass="60402">MLHGDVPRYPGVNYDGDWGVWHFQGQRLPRGLVRFAAPAHSWERYVQDIFNGRQPLAPPERPRPPLRDYQRPGVQAMHTARAQGAPGFLLVFPTGSGKTAMGISAVTDPSVRTVLVITKHGVIPPWRRAVDFFGSRSQRWVVINAERLHKLFRHPHRRLAALPAVEGARIAATSDLTQSRAEWDAVIVDESHILADPLSIRSRLVYRLLNPHPRTGEKQRPFSLWMSATPFSTLEETAYCSALIAHAAGVPEPAWLPGPAYREWLARTGVTTVEQVKALLYDRGLGMTSTPAEIGLPDQDREVRPLSLSAQDRERYERTWEEFLQLHDLAPEKEDEPGSDARIAALRQVQKASLLKSPHVARLVADLVGEGHQVIVPAWFRDTVRSLAVHIARELRRRGLCDRVLEITGEAPGLRELKRQAFQVGIAKVVVLNTLEGMNLHAGEANVDGKGTVATDTPRVTVIADVITGGKRLLQGEGRGQRNGRRARALYAFAAGTTEEAWLARTLLAMARTQELARNPSDAAALVAFAEQLVSADREGPAEDGAA</sequence>
<accession>A0ACD4ZTS5</accession>
<keyword evidence="1" id="KW-0547">Nucleotide-binding</keyword>
<dbReference type="EMBL" id="CP109109">
    <property type="protein sequence ID" value="WSC01698.1"/>
    <property type="molecule type" value="Genomic_DNA"/>
</dbReference>
<keyword evidence="1" id="KW-0347">Helicase</keyword>
<organism evidence="1 2">
    <name type="scientific">Streptomyces scopuliridis</name>
    <dbReference type="NCBI Taxonomy" id="452529"/>
    <lineage>
        <taxon>Bacteria</taxon>
        <taxon>Bacillati</taxon>
        <taxon>Actinomycetota</taxon>
        <taxon>Actinomycetes</taxon>
        <taxon>Kitasatosporales</taxon>
        <taxon>Streptomycetaceae</taxon>
        <taxon>Streptomyces</taxon>
    </lineage>
</organism>
<evidence type="ECO:0000313" key="2">
    <source>
        <dbReference type="Proteomes" id="UP001348369"/>
    </source>
</evidence>